<evidence type="ECO:0008006" key="4">
    <source>
        <dbReference type="Google" id="ProtNLM"/>
    </source>
</evidence>
<name>A0AAN2CDX9_9ENTR</name>
<feature type="compositionally biased region" description="Basic and acidic residues" evidence="1">
    <location>
        <begin position="10"/>
        <end position="28"/>
    </location>
</feature>
<sequence>MPTSLSASGDRCKDGGGKQQRSRNDPARRRSPIRITDPHGEFLILAGNTDMHQSFNQRVHFYYCVLVALKMHGKSKKSGGIRGKNNFLLKWLRRAQDNNIFPPDITSEIEWLRGKIIQAGYDTDLEPMLDFVYATASRAEALKNAE</sequence>
<dbReference type="Proteomes" id="UP001058353">
    <property type="component" value="Chromosome"/>
</dbReference>
<gene>
    <name evidence="2" type="ORF">KAM644c_25730</name>
</gene>
<reference evidence="2" key="1">
    <citation type="submission" date="2022-07" db="EMBL/GenBank/DDBJ databases">
        <title>Complete genome sequence of carbapenem-resistant Klebsiella spp. in Japan.</title>
        <authorList>
            <person name="Maehana S."/>
            <person name="Suzuki M."/>
            <person name="Kitasato H."/>
        </authorList>
    </citation>
    <scope>NUCLEOTIDE SEQUENCE</scope>
    <source>
        <strain evidence="2">KAM644</strain>
    </source>
</reference>
<protein>
    <recommendedName>
        <fullName evidence="4">DUF2913 family protein</fullName>
    </recommendedName>
</protein>
<feature type="region of interest" description="Disordered" evidence="1">
    <location>
        <begin position="1"/>
        <end position="33"/>
    </location>
</feature>
<proteinExistence type="predicted"/>
<evidence type="ECO:0000313" key="2">
    <source>
        <dbReference type="EMBL" id="BDO13507.1"/>
    </source>
</evidence>
<organism evidence="2 3">
    <name type="scientific">Klebsiella quasipneumoniae subsp. quasipneumoniae</name>
    <dbReference type="NCBI Taxonomy" id="1667327"/>
    <lineage>
        <taxon>Bacteria</taxon>
        <taxon>Pseudomonadati</taxon>
        <taxon>Pseudomonadota</taxon>
        <taxon>Gammaproteobacteria</taxon>
        <taxon>Enterobacterales</taxon>
        <taxon>Enterobacteriaceae</taxon>
        <taxon>Klebsiella/Raoultella group</taxon>
        <taxon>Klebsiella</taxon>
        <taxon>Klebsiella pneumoniae complex</taxon>
    </lineage>
</organism>
<dbReference type="EMBL" id="AP026407">
    <property type="protein sequence ID" value="BDO13507.1"/>
    <property type="molecule type" value="Genomic_DNA"/>
</dbReference>
<evidence type="ECO:0000256" key="1">
    <source>
        <dbReference type="SAM" id="MobiDB-lite"/>
    </source>
</evidence>
<evidence type="ECO:0000313" key="3">
    <source>
        <dbReference type="Proteomes" id="UP001058353"/>
    </source>
</evidence>
<accession>A0AAN2CDX9</accession>
<dbReference type="AlphaFoldDB" id="A0AAN2CDX9"/>